<feature type="domain" description="STAS" evidence="5">
    <location>
        <begin position="7"/>
        <end position="97"/>
    </location>
</feature>
<proteinExistence type="predicted"/>
<evidence type="ECO:0000256" key="4">
    <source>
        <dbReference type="ARBA" id="ARBA00023163"/>
    </source>
</evidence>
<evidence type="ECO:0000313" key="7">
    <source>
        <dbReference type="EMBL" id="EOD65157.1"/>
    </source>
</evidence>
<dbReference type="SUPFAM" id="SSF52091">
    <property type="entry name" value="SpoIIaa-like"/>
    <property type="match status" value="1"/>
</dbReference>
<dbReference type="PATRIC" id="fig|1292037.4.peg.5318"/>
<dbReference type="Gene3D" id="3.30.450.40">
    <property type="match status" value="1"/>
</dbReference>
<evidence type="ECO:0000313" key="8">
    <source>
        <dbReference type="Proteomes" id="UP000014139"/>
    </source>
</evidence>
<evidence type="ECO:0000259" key="5">
    <source>
        <dbReference type="PROSITE" id="PS50801"/>
    </source>
</evidence>
<dbReference type="Gene3D" id="1.10.10.10">
    <property type="entry name" value="Winged helix-like DNA-binding domain superfamily/Winged helix DNA-binding domain"/>
    <property type="match status" value="1"/>
</dbReference>
<dbReference type="AlphaFoldDB" id="R1G0W7"/>
<gene>
    <name evidence="7" type="ORF">H480_28186</name>
</gene>
<feature type="domain" description="ANTAR" evidence="6">
    <location>
        <begin position="284"/>
        <end position="345"/>
    </location>
</feature>
<name>R1G0W7_9PSEU</name>
<dbReference type="SUPFAM" id="SSF52172">
    <property type="entry name" value="CheY-like"/>
    <property type="match status" value="1"/>
</dbReference>
<keyword evidence="4" id="KW-0804">Transcription</keyword>
<dbReference type="SUPFAM" id="SSF55781">
    <property type="entry name" value="GAF domain-like"/>
    <property type="match status" value="1"/>
</dbReference>
<dbReference type="CDD" id="cd07043">
    <property type="entry name" value="STAS_anti-anti-sigma_factors"/>
    <property type="match status" value="1"/>
</dbReference>
<sequence>MHTVDELDVEPVALRETLVLRAEGSLDAAATAGVVQSLHAAVAASPGGVVLDARDLDLLSARAARTLAAFVLGGGGRVRLVARPASAVARVLDLAGMAWFDDLEAAVAGRRPAGELEPAFAGFETLTRTLLGDTTVADALRHIVDAAVHVVAGADLVSITLLAADGSFFTPVETTPVANVLDQVQYRSGQGPCLSAALPSGPGYVISEDLRDDDRWPSFATAATGHGLRSIISTALQPADGGGVVGGALNLYSREPGGLDVADRHSALLLATHASLAIAHAQTAELAALERLNLRRAVSSRDVIGQAKGILMQRQGITAEAAFDLLRKTSQDLNVKLVDLAKTLADRRSEIDR</sequence>
<evidence type="ECO:0000256" key="3">
    <source>
        <dbReference type="ARBA" id="ARBA00023015"/>
    </source>
</evidence>
<evidence type="ECO:0000259" key="6">
    <source>
        <dbReference type="PROSITE" id="PS50921"/>
    </source>
</evidence>
<comment type="caution">
    <text evidence="7">The sequence shown here is derived from an EMBL/GenBank/DDBJ whole genome shotgun (WGS) entry which is preliminary data.</text>
</comment>
<keyword evidence="8" id="KW-1185">Reference proteome</keyword>
<dbReference type="InterPro" id="IPR036388">
    <property type="entry name" value="WH-like_DNA-bd_sf"/>
</dbReference>
<dbReference type="InterPro" id="IPR029016">
    <property type="entry name" value="GAF-like_dom_sf"/>
</dbReference>
<accession>R1G0W7</accession>
<keyword evidence="1" id="KW-0808">Transferase</keyword>
<dbReference type="GO" id="GO:0003723">
    <property type="term" value="F:RNA binding"/>
    <property type="evidence" value="ECO:0007669"/>
    <property type="project" value="InterPro"/>
</dbReference>
<dbReference type="SMART" id="SM01012">
    <property type="entry name" value="ANTAR"/>
    <property type="match status" value="1"/>
</dbReference>
<organism evidence="7 8">
    <name type="scientific">Amycolatopsis vancoresmycina DSM 44592</name>
    <dbReference type="NCBI Taxonomy" id="1292037"/>
    <lineage>
        <taxon>Bacteria</taxon>
        <taxon>Bacillati</taxon>
        <taxon>Actinomycetota</taxon>
        <taxon>Actinomycetes</taxon>
        <taxon>Pseudonocardiales</taxon>
        <taxon>Pseudonocardiaceae</taxon>
        <taxon>Amycolatopsis</taxon>
    </lineage>
</organism>
<keyword evidence="2" id="KW-0418">Kinase</keyword>
<dbReference type="InterPro" id="IPR003018">
    <property type="entry name" value="GAF"/>
</dbReference>
<evidence type="ECO:0000256" key="1">
    <source>
        <dbReference type="ARBA" id="ARBA00022679"/>
    </source>
</evidence>
<dbReference type="Gene3D" id="3.30.750.24">
    <property type="entry name" value="STAS domain"/>
    <property type="match status" value="1"/>
</dbReference>
<dbReference type="Pfam" id="PF03861">
    <property type="entry name" value="ANTAR"/>
    <property type="match status" value="1"/>
</dbReference>
<dbReference type="PROSITE" id="PS50921">
    <property type="entry name" value="ANTAR"/>
    <property type="match status" value="1"/>
</dbReference>
<dbReference type="Pfam" id="PF13185">
    <property type="entry name" value="GAF_2"/>
    <property type="match status" value="1"/>
</dbReference>
<evidence type="ECO:0008006" key="9">
    <source>
        <dbReference type="Google" id="ProtNLM"/>
    </source>
</evidence>
<dbReference type="InterPro" id="IPR011006">
    <property type="entry name" value="CheY-like_superfamily"/>
</dbReference>
<dbReference type="InterPro" id="IPR002645">
    <property type="entry name" value="STAS_dom"/>
</dbReference>
<evidence type="ECO:0000256" key="2">
    <source>
        <dbReference type="ARBA" id="ARBA00022777"/>
    </source>
</evidence>
<reference evidence="7 8" key="1">
    <citation type="submission" date="2013-02" db="EMBL/GenBank/DDBJ databases">
        <title>Draft genome sequence of Amycolatopsis vancoresmycina strain DSM 44592T.</title>
        <authorList>
            <person name="Kumar S."/>
            <person name="Kaur N."/>
            <person name="Kaur C."/>
            <person name="Raghava G.P.S."/>
            <person name="Mayilraj S."/>
        </authorList>
    </citation>
    <scope>NUCLEOTIDE SEQUENCE [LARGE SCALE GENOMIC DNA]</scope>
    <source>
        <strain evidence="7 8">DSM 44592</strain>
    </source>
</reference>
<dbReference type="SMART" id="SM00065">
    <property type="entry name" value="GAF"/>
    <property type="match status" value="1"/>
</dbReference>
<dbReference type="InterPro" id="IPR036513">
    <property type="entry name" value="STAS_dom_sf"/>
</dbReference>
<dbReference type="GO" id="GO:0016301">
    <property type="term" value="F:kinase activity"/>
    <property type="evidence" value="ECO:0007669"/>
    <property type="project" value="UniProtKB-KW"/>
</dbReference>
<dbReference type="EMBL" id="AOUO01000438">
    <property type="protein sequence ID" value="EOD65157.1"/>
    <property type="molecule type" value="Genomic_DNA"/>
</dbReference>
<dbReference type="eggNOG" id="COG3707">
    <property type="taxonomic scope" value="Bacteria"/>
</dbReference>
<protein>
    <recommendedName>
        <fullName evidence="9">ANTAR domain-containing protein</fullName>
    </recommendedName>
</protein>
<dbReference type="InterPro" id="IPR005561">
    <property type="entry name" value="ANTAR"/>
</dbReference>
<keyword evidence="3" id="KW-0805">Transcription regulation</keyword>
<dbReference type="PROSITE" id="PS50801">
    <property type="entry name" value="STAS"/>
    <property type="match status" value="1"/>
</dbReference>
<dbReference type="Proteomes" id="UP000014139">
    <property type="component" value="Unassembled WGS sequence"/>
</dbReference>